<reference evidence="2" key="1">
    <citation type="journal article" date="2014" name="Int. J. Syst. Evol. Microbiol.">
        <title>Complete genome sequence of Corynebacterium casei LMG S-19264T (=DSM 44701T), isolated from a smear-ripened cheese.</title>
        <authorList>
            <consortium name="US DOE Joint Genome Institute (JGI-PGF)"/>
            <person name="Walter F."/>
            <person name="Albersmeier A."/>
            <person name="Kalinowski J."/>
            <person name="Ruckert C."/>
        </authorList>
    </citation>
    <scope>NUCLEOTIDE SEQUENCE</scope>
    <source>
        <strain evidence="2">JCM 4654</strain>
    </source>
</reference>
<evidence type="ECO:0000313" key="2">
    <source>
        <dbReference type="EMBL" id="GHD97401.1"/>
    </source>
</evidence>
<comment type="caution">
    <text evidence="2">The sequence shown here is derived from an EMBL/GenBank/DDBJ whole genome shotgun (WGS) entry which is preliminary data.</text>
</comment>
<evidence type="ECO:0000256" key="1">
    <source>
        <dbReference type="SAM" id="MobiDB-lite"/>
    </source>
</evidence>
<evidence type="ECO:0000313" key="3">
    <source>
        <dbReference type="Proteomes" id="UP000608955"/>
    </source>
</evidence>
<feature type="region of interest" description="Disordered" evidence="1">
    <location>
        <begin position="1"/>
        <end position="30"/>
    </location>
</feature>
<reference evidence="2" key="2">
    <citation type="submission" date="2020-09" db="EMBL/GenBank/DDBJ databases">
        <authorList>
            <person name="Sun Q."/>
            <person name="Ohkuma M."/>
        </authorList>
    </citation>
    <scope>NUCLEOTIDE SEQUENCE</scope>
    <source>
        <strain evidence="2">JCM 4654</strain>
    </source>
</reference>
<keyword evidence="3" id="KW-1185">Reference proteome</keyword>
<sequence length="85" mass="9017">MRQDREPTGLLDRPVETSNTSPNGTGALSVAGTNVITRSVATLKRHTDRTGGPQAQFDHAVRGRTDFLPTSRTQTGISSRGLLAG</sequence>
<feature type="compositionally biased region" description="Polar residues" evidence="1">
    <location>
        <begin position="68"/>
        <end position="78"/>
    </location>
</feature>
<protein>
    <submittedName>
        <fullName evidence="2">Uncharacterized protein</fullName>
    </submittedName>
</protein>
<feature type="region of interest" description="Disordered" evidence="1">
    <location>
        <begin position="65"/>
        <end position="85"/>
    </location>
</feature>
<accession>A0A918YCK2</accession>
<dbReference type="AlphaFoldDB" id="A0A918YCK2"/>
<feature type="compositionally biased region" description="Polar residues" evidence="1">
    <location>
        <begin position="16"/>
        <end position="30"/>
    </location>
</feature>
<proteinExistence type="predicted"/>
<dbReference type="Proteomes" id="UP000608955">
    <property type="component" value="Unassembled WGS sequence"/>
</dbReference>
<name>A0A918YCK2_9ACTN</name>
<dbReference type="EMBL" id="BMVF01000055">
    <property type="protein sequence ID" value="GHD97401.1"/>
    <property type="molecule type" value="Genomic_DNA"/>
</dbReference>
<organism evidence="2 3">
    <name type="scientific">Streptomyces naganishii JCM 4654</name>
    <dbReference type="NCBI Taxonomy" id="1306179"/>
    <lineage>
        <taxon>Bacteria</taxon>
        <taxon>Bacillati</taxon>
        <taxon>Actinomycetota</taxon>
        <taxon>Actinomycetes</taxon>
        <taxon>Kitasatosporales</taxon>
        <taxon>Streptomycetaceae</taxon>
        <taxon>Streptomyces</taxon>
    </lineage>
</organism>
<gene>
    <name evidence="2" type="ORF">GCM10010508_69570</name>
</gene>